<protein>
    <submittedName>
        <fullName evidence="2">NADH pyrophosphatase</fullName>
    </submittedName>
</protein>
<dbReference type="PANTHER" id="PTHR43222:SF2">
    <property type="entry name" value="NUDIX HYDROLASE 23, CHLOROPLASTIC"/>
    <property type="match status" value="1"/>
</dbReference>
<accession>A0A2U3MXB4</accession>
<feature type="domain" description="Nudix hydrolase" evidence="1">
    <location>
        <begin position="61"/>
        <end position="184"/>
    </location>
</feature>
<dbReference type="AlphaFoldDB" id="A0A2U3MXB4"/>
<dbReference type="SUPFAM" id="SSF55811">
    <property type="entry name" value="Nudix"/>
    <property type="match status" value="1"/>
</dbReference>
<dbReference type="InterPro" id="IPR015797">
    <property type="entry name" value="NUDIX_hydrolase-like_dom_sf"/>
</dbReference>
<sequence length="207" mass="23708">MDKVINDAKVKKFGYAELSLVKMINMSFCTACGHPTIDKIPLGDHKVRQVCTNCGTIHYVNPKVICGALAIWEEKVLLCRRAIEPRYGLWTLPAGYMELHETMAEGAARETREEAEAEIQIEQLYCMYDIPRIGQIYSLFKATLIEGKFGAGEETIECRLFEEKDIPWGELAFPSVERTLQHYFEDRKTRKFQVHLETLGTRLDKTG</sequence>
<dbReference type="InterPro" id="IPR029401">
    <property type="entry name" value="Nudix_N"/>
</dbReference>
<dbReference type="Proteomes" id="UP000245974">
    <property type="component" value="Unassembled WGS sequence"/>
</dbReference>
<name>A0A2U3MXB4_9GAMM</name>
<gene>
    <name evidence="2" type="ORF">KPC_1248</name>
</gene>
<dbReference type="CDD" id="cd04511">
    <property type="entry name" value="NUDIX_Hydrolase"/>
    <property type="match status" value="1"/>
</dbReference>
<proteinExistence type="predicted"/>
<evidence type="ECO:0000313" key="3">
    <source>
        <dbReference type="Proteomes" id="UP000245974"/>
    </source>
</evidence>
<dbReference type="InterPro" id="IPR000086">
    <property type="entry name" value="NUDIX_hydrolase_dom"/>
</dbReference>
<dbReference type="PROSITE" id="PS51462">
    <property type="entry name" value="NUDIX"/>
    <property type="match status" value="1"/>
</dbReference>
<dbReference type="Gene3D" id="2.20.70.10">
    <property type="match status" value="1"/>
</dbReference>
<evidence type="ECO:0000313" key="2">
    <source>
        <dbReference type="EMBL" id="SPL70070.1"/>
    </source>
</evidence>
<keyword evidence="3" id="KW-1185">Reference proteome</keyword>
<dbReference type="GO" id="GO:0003824">
    <property type="term" value="F:catalytic activity"/>
    <property type="evidence" value="ECO:0007669"/>
    <property type="project" value="UniProtKB-ARBA"/>
</dbReference>
<evidence type="ECO:0000259" key="1">
    <source>
        <dbReference type="PROSITE" id="PS51462"/>
    </source>
</evidence>
<dbReference type="InParanoid" id="A0A2U3MXB4"/>
<organism evidence="2 3">
    <name type="scientific">Acinetobacter stercoris</name>
    <dbReference type="NCBI Taxonomy" id="2126983"/>
    <lineage>
        <taxon>Bacteria</taxon>
        <taxon>Pseudomonadati</taxon>
        <taxon>Pseudomonadota</taxon>
        <taxon>Gammaproteobacteria</taxon>
        <taxon>Moraxellales</taxon>
        <taxon>Moraxellaceae</taxon>
        <taxon>Acinetobacter</taxon>
    </lineage>
</organism>
<dbReference type="Gene3D" id="3.90.79.10">
    <property type="entry name" value="Nucleoside Triphosphate Pyrophosphohydrolase"/>
    <property type="match status" value="1"/>
</dbReference>
<reference evidence="3" key="1">
    <citation type="submission" date="2018-03" db="EMBL/GenBank/DDBJ databases">
        <authorList>
            <person name="Blom J."/>
        </authorList>
    </citation>
    <scope>NUCLEOTIDE SEQUENCE [LARGE SCALE GENOMIC DNA]</scope>
    <source>
        <strain evidence="3">KPC-SM-21</strain>
    </source>
</reference>
<dbReference type="PANTHER" id="PTHR43222">
    <property type="entry name" value="NUDIX HYDROLASE 23"/>
    <property type="match status" value="1"/>
</dbReference>
<dbReference type="Pfam" id="PF14803">
    <property type="entry name" value="Zn_ribbon_Nudix"/>
    <property type="match status" value="1"/>
</dbReference>
<dbReference type="Pfam" id="PF00293">
    <property type="entry name" value="NUDIX"/>
    <property type="match status" value="1"/>
</dbReference>
<dbReference type="EMBL" id="OOGT01000040">
    <property type="protein sequence ID" value="SPL70070.1"/>
    <property type="molecule type" value="Genomic_DNA"/>
</dbReference>